<dbReference type="Proteomes" id="UP000238296">
    <property type="component" value="Unassembled WGS sequence"/>
</dbReference>
<reference evidence="1 2" key="1">
    <citation type="journal article" date="2017" name="Int. J. Syst. Evol. Microbiol.">
        <title>Mycobacterium talmoniae sp. nov., a slowly growing mycobacterium isolated from human respiratory samples.</title>
        <authorList>
            <person name="Davidson R.M."/>
            <person name="DeGroote M.A."/>
            <person name="Marola J.L."/>
            <person name="Buss S."/>
            <person name="Jones V."/>
            <person name="McNeil M.R."/>
            <person name="Freifeld A.G."/>
            <person name="Elaine Epperson L."/>
            <person name="Hasan N.A."/>
            <person name="Jackson M."/>
            <person name="Iwen P.C."/>
            <person name="Salfinger M."/>
            <person name="Strong M."/>
        </authorList>
    </citation>
    <scope>NUCLEOTIDE SEQUENCE [LARGE SCALE GENOMIC DNA]</scope>
    <source>
        <strain evidence="1 2">ATCC BAA-2683</strain>
    </source>
</reference>
<organism evidence="1 2">
    <name type="scientific">Mycobacterium talmoniae</name>
    <dbReference type="NCBI Taxonomy" id="1858794"/>
    <lineage>
        <taxon>Bacteria</taxon>
        <taxon>Bacillati</taxon>
        <taxon>Actinomycetota</taxon>
        <taxon>Actinomycetes</taxon>
        <taxon>Mycobacteriales</taxon>
        <taxon>Mycobacteriaceae</taxon>
        <taxon>Mycobacterium</taxon>
    </lineage>
</organism>
<sequence>MHDGQLYVVDADDKTLIGFDLEHQTRYLIAADLPVGARPG</sequence>
<dbReference type="AlphaFoldDB" id="A0A2S8BGZ2"/>
<evidence type="ECO:0000313" key="1">
    <source>
        <dbReference type="EMBL" id="PQM45951.1"/>
    </source>
</evidence>
<accession>A0A2S8BGZ2</accession>
<protein>
    <submittedName>
        <fullName evidence="1">Uncharacterized protein</fullName>
    </submittedName>
</protein>
<comment type="caution">
    <text evidence="1">The sequence shown here is derived from an EMBL/GenBank/DDBJ whole genome shotgun (WGS) entry which is preliminary data.</text>
</comment>
<dbReference type="EMBL" id="PPEA01000567">
    <property type="protein sequence ID" value="PQM45951.1"/>
    <property type="molecule type" value="Genomic_DNA"/>
</dbReference>
<name>A0A2S8BGZ2_9MYCO</name>
<proteinExistence type="predicted"/>
<evidence type="ECO:0000313" key="2">
    <source>
        <dbReference type="Proteomes" id="UP000238296"/>
    </source>
</evidence>
<gene>
    <name evidence="1" type="ORF">C1Y40_03879</name>
</gene>